<organism evidence="4">
    <name type="scientific">Wenjunlia vitaminophila</name>
    <name type="common">Streptomyces vitaminophilus</name>
    <dbReference type="NCBI Taxonomy" id="76728"/>
    <lineage>
        <taxon>Bacteria</taxon>
        <taxon>Bacillati</taxon>
        <taxon>Actinomycetota</taxon>
        <taxon>Actinomycetes</taxon>
        <taxon>Kitasatosporales</taxon>
        <taxon>Streptomycetaceae</taxon>
        <taxon>Wenjunlia</taxon>
    </lineage>
</organism>
<dbReference type="SUPFAM" id="SSF46689">
    <property type="entry name" value="Homeodomain-like"/>
    <property type="match status" value="1"/>
</dbReference>
<dbReference type="InterPro" id="IPR009057">
    <property type="entry name" value="Homeodomain-like_sf"/>
</dbReference>
<name>A3R4R8_WENVI</name>
<dbReference type="PROSITE" id="PS50977">
    <property type="entry name" value="HTH_TETR_2"/>
    <property type="match status" value="1"/>
</dbReference>
<dbReference type="Gene3D" id="1.10.357.10">
    <property type="entry name" value="Tetracycline Repressor, domain 2"/>
    <property type="match status" value="1"/>
</dbReference>
<feature type="domain" description="HTH tetR-type" evidence="3">
    <location>
        <begin position="16"/>
        <end position="76"/>
    </location>
</feature>
<dbReference type="PRINTS" id="PR00455">
    <property type="entry name" value="HTHTETR"/>
</dbReference>
<dbReference type="AlphaFoldDB" id="A3R4R8"/>
<protein>
    <submittedName>
        <fullName evidence="4">TetR family regulator</fullName>
    </submittedName>
</protein>
<dbReference type="EMBL" id="EF140901">
    <property type="protein sequence ID" value="ABO15863.1"/>
    <property type="molecule type" value="Genomic_DNA"/>
</dbReference>
<dbReference type="GO" id="GO:0003700">
    <property type="term" value="F:DNA-binding transcription factor activity"/>
    <property type="evidence" value="ECO:0007669"/>
    <property type="project" value="TreeGrafter"/>
</dbReference>
<dbReference type="Gene3D" id="1.10.10.60">
    <property type="entry name" value="Homeodomain-like"/>
    <property type="match status" value="1"/>
</dbReference>
<evidence type="ECO:0000259" key="3">
    <source>
        <dbReference type="PROSITE" id="PS50977"/>
    </source>
</evidence>
<dbReference type="GO" id="GO:0000976">
    <property type="term" value="F:transcription cis-regulatory region binding"/>
    <property type="evidence" value="ECO:0007669"/>
    <property type="project" value="TreeGrafter"/>
</dbReference>
<dbReference type="SUPFAM" id="SSF48498">
    <property type="entry name" value="Tetracyclin repressor-like, C-terminal domain"/>
    <property type="match status" value="1"/>
</dbReference>
<accession>A3R4R8</accession>
<dbReference type="InterPro" id="IPR036271">
    <property type="entry name" value="Tet_transcr_reg_TetR-rel_C_sf"/>
</dbReference>
<evidence type="ECO:0000256" key="2">
    <source>
        <dbReference type="PROSITE-ProRule" id="PRU00335"/>
    </source>
</evidence>
<keyword evidence="1 2" id="KW-0238">DNA-binding</keyword>
<dbReference type="PANTHER" id="PTHR30055:SF235">
    <property type="entry name" value="TRANSCRIPTIONAL REGULATORY PROTEIN"/>
    <property type="match status" value="1"/>
</dbReference>
<dbReference type="InterPro" id="IPR050109">
    <property type="entry name" value="HTH-type_TetR-like_transc_reg"/>
</dbReference>
<feature type="DNA-binding region" description="H-T-H motif" evidence="2">
    <location>
        <begin position="39"/>
        <end position="58"/>
    </location>
</feature>
<dbReference type="PANTHER" id="PTHR30055">
    <property type="entry name" value="HTH-TYPE TRANSCRIPTIONAL REGULATOR RUTR"/>
    <property type="match status" value="1"/>
</dbReference>
<dbReference type="SMR" id="A3R4R8"/>
<dbReference type="InterPro" id="IPR041678">
    <property type="entry name" value="TetR_C_16"/>
</dbReference>
<evidence type="ECO:0000256" key="1">
    <source>
        <dbReference type="ARBA" id="ARBA00023125"/>
    </source>
</evidence>
<proteinExistence type="predicted"/>
<dbReference type="InterPro" id="IPR001647">
    <property type="entry name" value="HTH_TetR"/>
</dbReference>
<dbReference type="Pfam" id="PF00440">
    <property type="entry name" value="TetR_N"/>
    <property type="match status" value="1"/>
</dbReference>
<dbReference type="Pfam" id="PF17920">
    <property type="entry name" value="TetR_C_16"/>
    <property type="match status" value="1"/>
</dbReference>
<gene>
    <name evidence="4" type="primary">pyr27</name>
</gene>
<reference evidence="4" key="1">
    <citation type="journal article" date="2007" name="Antimicrob. Agents Chemother.">
        <title>Cloning and characterization of the pyrrolomycin biosynthetic gene clusters from Actinosporangium vitaminophilum ATCC 31673 and Streptomyces sp. strain UC 11065.</title>
        <authorList>
            <person name="Zhang X."/>
            <person name="Parry R.J."/>
        </authorList>
    </citation>
    <scope>NUCLEOTIDE SEQUENCE</scope>
    <source>
        <strain evidence="4">ATCC 31673</strain>
    </source>
</reference>
<sequence>MTRTARKRTGRRPGNTESRQLILDAARAKFATHGYEGASIRSIAQEAGVDTALIHHFFTSKDGLFSAAVHDAVHPEQLVAAVVGKRRALRGLGERMVRAIVGLWEGEVSRNQMSSIMRSAVSHEVAAQLLRRFFTEEVALPVARSTGKSDPEVRAALVTSQLVGLAMTRYIVQVHPIDKLPADELVACIAPTIQRYLTGALPVSFRG</sequence>
<evidence type="ECO:0000313" key="4">
    <source>
        <dbReference type="EMBL" id="ABO15863.1"/>
    </source>
</evidence>